<dbReference type="SUPFAM" id="SSF56784">
    <property type="entry name" value="HAD-like"/>
    <property type="match status" value="1"/>
</dbReference>
<dbReference type="SFLD" id="SFLDS00003">
    <property type="entry name" value="Haloacid_Dehalogenase"/>
    <property type="match status" value="1"/>
</dbReference>
<dbReference type="Gene3D" id="3.40.50.1000">
    <property type="entry name" value="HAD superfamily/HAD-like"/>
    <property type="match status" value="1"/>
</dbReference>
<dbReference type="NCBIfam" id="TIGR01549">
    <property type="entry name" value="HAD-SF-IA-v1"/>
    <property type="match status" value="1"/>
</dbReference>
<evidence type="ECO:0000313" key="1">
    <source>
        <dbReference type="EMBL" id="MFC6316113.1"/>
    </source>
</evidence>
<keyword evidence="2" id="KW-1185">Reference proteome</keyword>
<proteinExistence type="predicted"/>
<evidence type="ECO:0000313" key="2">
    <source>
        <dbReference type="Proteomes" id="UP001596310"/>
    </source>
</evidence>
<dbReference type="InterPro" id="IPR023214">
    <property type="entry name" value="HAD_sf"/>
</dbReference>
<sequence length="209" mass="23620">MIKNVVFDIDGTLIDTERAYMDALLDVLNQQHGWAYTYDQVVTIYGIPGYDGLVQLGFAEKDVPGLLDEWHQTFTKYKELVQVFPGIINTLKTLQEYDVAIGVVTSKNQYDMSVDFKSRGLNDYFTQIVTADDTAKHKPNPEPMLKMLAKSQIPAHETLYIGDTAYDMQCAHGAGVKFALASWGAHDHGQFQEMDYFLSRPAEIIDLVR</sequence>
<dbReference type="SFLD" id="SFLDG01135">
    <property type="entry name" value="C1.5.6:_HAD__Beta-PGM__Phospha"/>
    <property type="match status" value="1"/>
</dbReference>
<dbReference type="InterPro" id="IPR050155">
    <property type="entry name" value="HAD-like_hydrolase_sf"/>
</dbReference>
<gene>
    <name evidence="1" type="ORF">ACFQHW_11110</name>
</gene>
<organism evidence="1 2">
    <name type="scientific">Lapidilactobacillus achengensis</name>
    <dbReference type="NCBI Taxonomy" id="2486000"/>
    <lineage>
        <taxon>Bacteria</taxon>
        <taxon>Bacillati</taxon>
        <taxon>Bacillota</taxon>
        <taxon>Bacilli</taxon>
        <taxon>Lactobacillales</taxon>
        <taxon>Lactobacillaceae</taxon>
        <taxon>Lapidilactobacillus</taxon>
    </lineage>
</organism>
<dbReference type="RefSeq" id="WP_164511079.1">
    <property type="nucleotide sequence ID" value="NZ_JBHSSM010000024.1"/>
</dbReference>
<dbReference type="InterPro" id="IPR041492">
    <property type="entry name" value="HAD_2"/>
</dbReference>
<reference evidence="2" key="1">
    <citation type="journal article" date="2019" name="Int. J. Syst. Evol. Microbiol.">
        <title>The Global Catalogue of Microorganisms (GCM) 10K type strain sequencing project: providing services to taxonomists for standard genome sequencing and annotation.</title>
        <authorList>
            <consortium name="The Broad Institute Genomics Platform"/>
            <consortium name="The Broad Institute Genome Sequencing Center for Infectious Disease"/>
            <person name="Wu L."/>
            <person name="Ma J."/>
        </authorList>
    </citation>
    <scope>NUCLEOTIDE SEQUENCE [LARGE SCALE GENOMIC DNA]</scope>
    <source>
        <strain evidence="2">CCM 8897</strain>
    </source>
</reference>
<dbReference type="Gene3D" id="1.10.150.240">
    <property type="entry name" value="Putative phosphatase, domain 2"/>
    <property type="match status" value="1"/>
</dbReference>
<dbReference type="InterPro" id="IPR023198">
    <property type="entry name" value="PGP-like_dom2"/>
</dbReference>
<dbReference type="GO" id="GO:0016787">
    <property type="term" value="F:hydrolase activity"/>
    <property type="evidence" value="ECO:0007669"/>
    <property type="project" value="UniProtKB-KW"/>
</dbReference>
<dbReference type="SFLD" id="SFLDG01129">
    <property type="entry name" value="C1.5:_HAD__Beta-PGM__Phosphata"/>
    <property type="match status" value="1"/>
</dbReference>
<protein>
    <submittedName>
        <fullName evidence="1">HAD family hydrolase</fullName>
        <ecNumber evidence="1">3.-.-.-</ecNumber>
    </submittedName>
</protein>
<comment type="caution">
    <text evidence="1">The sequence shown here is derived from an EMBL/GenBank/DDBJ whole genome shotgun (WGS) entry which is preliminary data.</text>
</comment>
<name>A0ABW1UR06_9LACO</name>
<dbReference type="PANTHER" id="PTHR43434">
    <property type="entry name" value="PHOSPHOGLYCOLATE PHOSPHATASE"/>
    <property type="match status" value="1"/>
</dbReference>
<dbReference type="InterPro" id="IPR036412">
    <property type="entry name" value="HAD-like_sf"/>
</dbReference>
<keyword evidence="1" id="KW-0378">Hydrolase</keyword>
<dbReference type="Pfam" id="PF13419">
    <property type="entry name" value="HAD_2"/>
    <property type="match status" value="1"/>
</dbReference>
<dbReference type="InterPro" id="IPR006439">
    <property type="entry name" value="HAD-SF_hydro_IA"/>
</dbReference>
<dbReference type="Proteomes" id="UP001596310">
    <property type="component" value="Unassembled WGS sequence"/>
</dbReference>
<dbReference type="PANTHER" id="PTHR43434:SF26">
    <property type="entry name" value="PYROPHOSPHATASE PPAX"/>
    <property type="match status" value="1"/>
</dbReference>
<accession>A0ABW1UR06</accession>
<dbReference type="EMBL" id="JBHSSM010000024">
    <property type="protein sequence ID" value="MFC6316113.1"/>
    <property type="molecule type" value="Genomic_DNA"/>
</dbReference>
<dbReference type="EC" id="3.-.-.-" evidence="1"/>